<dbReference type="EMBL" id="FZMP01000181">
    <property type="protein sequence ID" value="SNQ61441.1"/>
    <property type="molecule type" value="Genomic_DNA"/>
</dbReference>
<dbReference type="RefSeq" id="WP_218838010.1">
    <property type="nucleotide sequence ID" value="NZ_FZMP01000181.1"/>
</dbReference>
<evidence type="ECO:0000313" key="2">
    <source>
        <dbReference type="EMBL" id="SNQ61441.1"/>
    </source>
</evidence>
<feature type="transmembrane region" description="Helical" evidence="1">
    <location>
        <begin position="149"/>
        <end position="171"/>
    </location>
</feature>
<proteinExistence type="predicted"/>
<protein>
    <recommendedName>
        <fullName evidence="4">DUF1614 domain-containing protein</fullName>
    </recommendedName>
</protein>
<evidence type="ECO:0000313" key="3">
    <source>
        <dbReference type="Proteomes" id="UP000218615"/>
    </source>
</evidence>
<keyword evidence="1" id="KW-1133">Transmembrane helix</keyword>
<evidence type="ECO:0000256" key="1">
    <source>
        <dbReference type="SAM" id="Phobius"/>
    </source>
</evidence>
<name>A0A284VQ74_9EURY</name>
<feature type="transmembrane region" description="Helical" evidence="1">
    <location>
        <begin position="95"/>
        <end position="114"/>
    </location>
</feature>
<dbReference type="InterPro" id="IPR011672">
    <property type="entry name" value="DUF1614"/>
</dbReference>
<feature type="transmembrane region" description="Helical" evidence="1">
    <location>
        <begin position="120"/>
        <end position="137"/>
    </location>
</feature>
<accession>A0A284VQ74</accession>
<dbReference type="AlphaFoldDB" id="A0A284VQ74"/>
<keyword evidence="1" id="KW-0472">Membrane</keyword>
<dbReference type="OrthoDB" id="46118at2157"/>
<feature type="transmembrane region" description="Helical" evidence="1">
    <location>
        <begin position="57"/>
        <end position="83"/>
    </location>
</feature>
<keyword evidence="1" id="KW-0812">Transmembrane</keyword>
<dbReference type="Proteomes" id="UP000218615">
    <property type="component" value="Unassembled WGS sequence"/>
</dbReference>
<evidence type="ECO:0008006" key="4">
    <source>
        <dbReference type="Google" id="ProtNLM"/>
    </source>
</evidence>
<reference evidence="3" key="1">
    <citation type="submission" date="2017-06" db="EMBL/GenBank/DDBJ databases">
        <authorList>
            <person name="Cremers G."/>
        </authorList>
    </citation>
    <scope>NUCLEOTIDE SEQUENCE [LARGE SCALE GENOMIC DNA]</scope>
</reference>
<sequence>MSLLGSYVNFPIKKLVSRVPVITGKGSDFHWSSYASSLEVERSIFIAVNLGGAVIPVVMSVFLSTMVSLVDVLIGIVVMTIVIHRIARPVKGSGISIHVLLPPFLAAALALIISPQEAPIIAYISGTLGCLIGVDILNLKKIPDLGIKVVSIGGAGTFDAIFLTGIISVLLA</sequence>
<organism evidence="2 3">
    <name type="scientific">Candidatus Methanoperedens nitratireducens</name>
    <dbReference type="NCBI Taxonomy" id="1392998"/>
    <lineage>
        <taxon>Archaea</taxon>
        <taxon>Methanobacteriati</taxon>
        <taxon>Methanobacteriota</taxon>
        <taxon>Stenosarchaea group</taxon>
        <taxon>Methanomicrobia</taxon>
        <taxon>Methanosarcinales</taxon>
        <taxon>ANME-2 cluster</taxon>
        <taxon>Candidatus Methanoperedentaceae</taxon>
        <taxon>Candidatus Methanoperedens</taxon>
    </lineage>
</organism>
<keyword evidence="3" id="KW-1185">Reference proteome</keyword>
<gene>
    <name evidence="2" type="ORF">MNV_360001</name>
</gene>
<dbReference type="Pfam" id="PF07758">
    <property type="entry name" value="DUF1614"/>
    <property type="match status" value="1"/>
</dbReference>